<feature type="transmembrane region" description="Helical" evidence="1">
    <location>
        <begin position="267"/>
        <end position="290"/>
    </location>
</feature>
<dbReference type="AlphaFoldDB" id="A0A6H2HDT4"/>
<reference evidence="2 3" key="1">
    <citation type="submission" date="2020-04" db="EMBL/GenBank/DDBJ databases">
        <title>Complete genome of a Psychrophilic, Marine, Gas Vacuolate Bacterium Polaromonas vacuolata KCTC 22033T.</title>
        <authorList>
            <person name="Hwang K."/>
            <person name="Kim K.M."/>
        </authorList>
    </citation>
    <scope>NUCLEOTIDE SEQUENCE [LARGE SCALE GENOMIC DNA]</scope>
    <source>
        <strain evidence="2 3">KCTC 22033</strain>
    </source>
</reference>
<evidence type="ECO:0000256" key="1">
    <source>
        <dbReference type="SAM" id="Phobius"/>
    </source>
</evidence>
<accession>A0A6H2HDT4</accession>
<feature type="transmembrane region" description="Helical" evidence="1">
    <location>
        <begin position="323"/>
        <end position="346"/>
    </location>
</feature>
<organism evidence="2 3">
    <name type="scientific">Polaromonas vacuolata</name>
    <dbReference type="NCBI Taxonomy" id="37448"/>
    <lineage>
        <taxon>Bacteria</taxon>
        <taxon>Pseudomonadati</taxon>
        <taxon>Pseudomonadota</taxon>
        <taxon>Betaproteobacteria</taxon>
        <taxon>Burkholderiales</taxon>
        <taxon>Comamonadaceae</taxon>
        <taxon>Polaromonas</taxon>
    </lineage>
</organism>
<protein>
    <recommendedName>
        <fullName evidence="4">ABC3 transporter permease protein domain-containing protein</fullName>
    </recommendedName>
</protein>
<gene>
    <name evidence="2" type="ORF">HC248_03369</name>
</gene>
<evidence type="ECO:0000313" key="3">
    <source>
        <dbReference type="Proteomes" id="UP000502041"/>
    </source>
</evidence>
<sequence length="396" mass="41295">MNPFPFVVAEWRHARGVLIAMALLIAIASAISLGVTSLERALRTASANAAGRFDLIIGAAGSQTQLVLTTVYLQPAALKLMPATVLAQLRADPGVVFAEPVVTGDSYAGFSIVGTSAALASDHGRLLLSSGRWFAGMQEAVAGSATTLKIGESYTPLHGSASDNLIEAHAHDGQRVVIVGRAAATGTPWDKAIIVPYEAVLALHEVKVGVAPKHALPALGLPAIVVKPRSIMDAYRLRNVYRNSETTAVFPAETLTRLYQTLGDVRALALWIAGAGQSLVLAAVLLGLYASLSARAQSLISLRAIGAGPLFVWLTLWLQVLGILLVGALLGLLGGWLLAFAGAGVLSNRLGLLLTAELTREDLLPLVWMLAAGTVASAGVAWRAYVKAPAQAMRSG</sequence>
<name>A0A6H2HDT4_9BURK</name>
<keyword evidence="3" id="KW-1185">Reference proteome</keyword>
<dbReference type="PANTHER" id="PTHR43738">
    <property type="entry name" value="ABC TRANSPORTER, MEMBRANE PROTEIN"/>
    <property type="match status" value="1"/>
</dbReference>
<dbReference type="EMBL" id="CP051461">
    <property type="protein sequence ID" value="QJC58032.1"/>
    <property type="molecule type" value="Genomic_DNA"/>
</dbReference>
<feature type="transmembrane region" description="Helical" evidence="1">
    <location>
        <begin position="16"/>
        <end position="35"/>
    </location>
</feature>
<evidence type="ECO:0008006" key="4">
    <source>
        <dbReference type="Google" id="ProtNLM"/>
    </source>
</evidence>
<keyword evidence="1" id="KW-0472">Membrane</keyword>
<evidence type="ECO:0000313" key="2">
    <source>
        <dbReference type="EMBL" id="QJC58032.1"/>
    </source>
</evidence>
<dbReference type="KEGG" id="pvac:HC248_03369"/>
<keyword evidence="1" id="KW-0812">Transmembrane</keyword>
<dbReference type="Proteomes" id="UP000502041">
    <property type="component" value="Chromosome"/>
</dbReference>
<feature type="transmembrane region" description="Helical" evidence="1">
    <location>
        <begin position="296"/>
        <end position="316"/>
    </location>
</feature>
<dbReference type="PANTHER" id="PTHR43738:SF2">
    <property type="entry name" value="ABC TRANSPORTER PERMEASE"/>
    <property type="match status" value="1"/>
</dbReference>
<dbReference type="InterPro" id="IPR051125">
    <property type="entry name" value="ABC-4/HrtB_transporter"/>
</dbReference>
<proteinExistence type="predicted"/>
<feature type="transmembrane region" description="Helical" evidence="1">
    <location>
        <begin position="366"/>
        <end position="386"/>
    </location>
</feature>
<dbReference type="RefSeq" id="WP_168923448.1">
    <property type="nucleotide sequence ID" value="NZ_CP051461.1"/>
</dbReference>
<keyword evidence="1" id="KW-1133">Transmembrane helix</keyword>